<dbReference type="InterPro" id="IPR036383">
    <property type="entry name" value="TSP1_rpt_sf"/>
</dbReference>
<evidence type="ECO:0000313" key="1">
    <source>
        <dbReference type="EMBL" id="GFH19866.1"/>
    </source>
</evidence>
<feature type="non-terminal residue" evidence="1">
    <location>
        <position position="1"/>
    </location>
</feature>
<keyword evidence="1" id="KW-0401">Integrin</keyword>
<dbReference type="Proteomes" id="UP000485058">
    <property type="component" value="Unassembled WGS sequence"/>
</dbReference>
<dbReference type="Gene3D" id="2.20.100.10">
    <property type="entry name" value="Thrombospondin type-1 (TSP1) repeat"/>
    <property type="match status" value="1"/>
</dbReference>
<protein>
    <submittedName>
        <fullName evidence="1">A disintegrin and metalloproteinase with thrombospondin motifs 13</fullName>
    </submittedName>
</protein>
<dbReference type="PROSITE" id="PS50092">
    <property type="entry name" value="TSP1"/>
    <property type="match status" value="1"/>
</dbReference>
<keyword evidence="2" id="KW-1185">Reference proteome</keyword>
<accession>A0A699ZLQ6</accession>
<dbReference type="SUPFAM" id="SSF82895">
    <property type="entry name" value="TSP-1 type 1 repeat"/>
    <property type="match status" value="1"/>
</dbReference>
<comment type="caution">
    <text evidence="1">The sequence shown here is derived from an EMBL/GenBank/DDBJ whole genome shotgun (WGS) entry which is preliminary data.</text>
</comment>
<dbReference type="Pfam" id="PF19030">
    <property type="entry name" value="TSP1_ADAMTS"/>
    <property type="match status" value="1"/>
</dbReference>
<dbReference type="EMBL" id="BLLF01001532">
    <property type="protein sequence ID" value="GFH19866.1"/>
    <property type="molecule type" value="Genomic_DNA"/>
</dbReference>
<dbReference type="GO" id="GO:0007229">
    <property type="term" value="P:integrin-mediated signaling pathway"/>
    <property type="evidence" value="ECO:0007669"/>
    <property type="project" value="UniProtKB-KW"/>
</dbReference>
<proteinExistence type="predicted"/>
<evidence type="ECO:0000313" key="2">
    <source>
        <dbReference type="Proteomes" id="UP000485058"/>
    </source>
</evidence>
<reference evidence="1 2" key="1">
    <citation type="submission" date="2020-02" db="EMBL/GenBank/DDBJ databases">
        <title>Draft genome sequence of Haematococcus lacustris strain NIES-144.</title>
        <authorList>
            <person name="Morimoto D."/>
            <person name="Nakagawa S."/>
            <person name="Yoshida T."/>
            <person name="Sawayama S."/>
        </authorList>
    </citation>
    <scope>NUCLEOTIDE SEQUENCE [LARGE SCALE GENOMIC DNA]</scope>
    <source>
        <strain evidence="1 2">NIES-144</strain>
    </source>
</reference>
<sequence>MQTRTFQCLGYYDPGCGGTPTQCAQPVTCYDFQCSGPYPGGPSTLYECNTQPCTSYTWSVTAWGQCSRDCSTGEQPGNQTRTVVCLASVAGQESVIVADGLCATAGSRPADRQACNTEPCVETQLHLSAAQAMQIVPAGSAFNLTWSGGLQDGRVSASLQQVAVGVAGQLLANSTWQDAGLGLPVDVENTLSSRWAVPASLASGQYLLKLTSSATPANQDVMAAPVVVQGTVGYELTLLPMGLGAGLGSAATLQV</sequence>
<organism evidence="1 2">
    <name type="scientific">Haematococcus lacustris</name>
    <name type="common">Green alga</name>
    <name type="synonym">Haematococcus pluvialis</name>
    <dbReference type="NCBI Taxonomy" id="44745"/>
    <lineage>
        <taxon>Eukaryota</taxon>
        <taxon>Viridiplantae</taxon>
        <taxon>Chlorophyta</taxon>
        <taxon>core chlorophytes</taxon>
        <taxon>Chlorophyceae</taxon>
        <taxon>CS clade</taxon>
        <taxon>Chlamydomonadales</taxon>
        <taxon>Haematococcaceae</taxon>
        <taxon>Haematococcus</taxon>
    </lineage>
</organism>
<dbReference type="AlphaFoldDB" id="A0A699ZLQ6"/>
<gene>
    <name evidence="1" type="ORF">HaLaN_16889</name>
</gene>
<name>A0A699ZLQ6_HAELA</name>
<dbReference type="InterPro" id="IPR000884">
    <property type="entry name" value="TSP1_rpt"/>
</dbReference>